<keyword evidence="3" id="KW-1185">Reference proteome</keyword>
<evidence type="ECO:0000313" key="2">
    <source>
        <dbReference type="EMBL" id="KIK37635.1"/>
    </source>
</evidence>
<feature type="domain" description="CxC5 like cysteine cluster associated with KDZ" evidence="1">
    <location>
        <begin position="11"/>
        <end position="49"/>
    </location>
</feature>
<protein>
    <recommendedName>
        <fullName evidence="1">CxC5 like cysteine cluster associated with KDZ domain-containing protein</fullName>
    </recommendedName>
</protein>
<gene>
    <name evidence="2" type="ORF">CY34DRAFT_92425</name>
</gene>
<sequence length="49" mass="5714">MLLLPFFCADSIKLVVAEYHTNYHNNYSVKDSNRIYYGGMLAYIQVAEH</sequence>
<dbReference type="InterPro" id="IPR041539">
    <property type="entry name" value="CxC5"/>
</dbReference>
<name>A0A0C9ZJK4_9AGAM</name>
<dbReference type="InParanoid" id="A0A0C9ZJK4"/>
<dbReference type="AlphaFoldDB" id="A0A0C9ZJK4"/>
<dbReference type="Proteomes" id="UP000054485">
    <property type="component" value="Unassembled WGS sequence"/>
</dbReference>
<evidence type="ECO:0000259" key="1">
    <source>
        <dbReference type="Pfam" id="PF18718"/>
    </source>
</evidence>
<reference evidence="2 3" key="1">
    <citation type="submission" date="2014-04" db="EMBL/GenBank/DDBJ databases">
        <authorList>
            <consortium name="DOE Joint Genome Institute"/>
            <person name="Kuo A."/>
            <person name="Ruytinx J."/>
            <person name="Rineau F."/>
            <person name="Colpaert J."/>
            <person name="Kohler A."/>
            <person name="Nagy L.G."/>
            <person name="Floudas D."/>
            <person name="Copeland A."/>
            <person name="Barry K.W."/>
            <person name="Cichocki N."/>
            <person name="Veneault-Fourrey C."/>
            <person name="LaButti K."/>
            <person name="Lindquist E.A."/>
            <person name="Lipzen A."/>
            <person name="Lundell T."/>
            <person name="Morin E."/>
            <person name="Murat C."/>
            <person name="Sun H."/>
            <person name="Tunlid A."/>
            <person name="Henrissat B."/>
            <person name="Grigoriev I.V."/>
            <person name="Hibbett D.S."/>
            <person name="Martin F."/>
            <person name="Nordberg H.P."/>
            <person name="Cantor M.N."/>
            <person name="Hua S.X."/>
        </authorList>
    </citation>
    <scope>NUCLEOTIDE SEQUENCE [LARGE SCALE GENOMIC DNA]</scope>
    <source>
        <strain evidence="2 3">UH-Slu-Lm8-n1</strain>
    </source>
</reference>
<dbReference type="Pfam" id="PF18718">
    <property type="entry name" value="CxC5"/>
    <property type="match status" value="1"/>
</dbReference>
<proteinExistence type="predicted"/>
<evidence type="ECO:0000313" key="3">
    <source>
        <dbReference type="Proteomes" id="UP000054485"/>
    </source>
</evidence>
<dbReference type="EMBL" id="KN835439">
    <property type="protein sequence ID" value="KIK37635.1"/>
    <property type="molecule type" value="Genomic_DNA"/>
</dbReference>
<accession>A0A0C9ZJK4</accession>
<dbReference type="HOGENOM" id="CLU_3143969_0_0_1"/>
<organism evidence="2 3">
    <name type="scientific">Suillus luteus UH-Slu-Lm8-n1</name>
    <dbReference type="NCBI Taxonomy" id="930992"/>
    <lineage>
        <taxon>Eukaryota</taxon>
        <taxon>Fungi</taxon>
        <taxon>Dikarya</taxon>
        <taxon>Basidiomycota</taxon>
        <taxon>Agaricomycotina</taxon>
        <taxon>Agaricomycetes</taxon>
        <taxon>Agaricomycetidae</taxon>
        <taxon>Boletales</taxon>
        <taxon>Suillineae</taxon>
        <taxon>Suillaceae</taxon>
        <taxon>Suillus</taxon>
    </lineage>
</organism>
<reference evidence="3" key="2">
    <citation type="submission" date="2015-01" db="EMBL/GenBank/DDBJ databases">
        <title>Evolutionary Origins and Diversification of the Mycorrhizal Mutualists.</title>
        <authorList>
            <consortium name="DOE Joint Genome Institute"/>
            <consortium name="Mycorrhizal Genomics Consortium"/>
            <person name="Kohler A."/>
            <person name="Kuo A."/>
            <person name="Nagy L.G."/>
            <person name="Floudas D."/>
            <person name="Copeland A."/>
            <person name="Barry K.W."/>
            <person name="Cichocki N."/>
            <person name="Veneault-Fourrey C."/>
            <person name="LaButti K."/>
            <person name="Lindquist E.A."/>
            <person name="Lipzen A."/>
            <person name="Lundell T."/>
            <person name="Morin E."/>
            <person name="Murat C."/>
            <person name="Riley R."/>
            <person name="Ohm R."/>
            <person name="Sun H."/>
            <person name="Tunlid A."/>
            <person name="Henrissat B."/>
            <person name="Grigoriev I.V."/>
            <person name="Hibbett D.S."/>
            <person name="Martin F."/>
        </authorList>
    </citation>
    <scope>NUCLEOTIDE SEQUENCE [LARGE SCALE GENOMIC DNA]</scope>
    <source>
        <strain evidence="3">UH-Slu-Lm8-n1</strain>
    </source>
</reference>